<dbReference type="PANTHER" id="PTHR43220">
    <property type="match status" value="1"/>
</dbReference>
<comment type="caution">
    <text evidence="6">The sequence shown here is derived from an EMBL/GenBank/DDBJ whole genome shotgun (WGS) entry which is preliminary data.</text>
</comment>
<sequence length="224" mass="25438">MRGECRLPFTRLKAAAAAAAAVVPSFAVGIAGIYLSMPASDSSFLKLPRTLKDLQILRDHLEIYTSDYTMQVLICYFAVYIFMQTFMIRGTVFLSLLAELSLELLEAWYWWFLQQLLVARRREKLLKYMLFLRVTPALPNTFISMASPIVDVPYHIFFLATLIGLIPAAYVTVRAGTTLGELKSVADLYDCQSNSNALLHRNCFSYTYIDIQVKCTIFTNRNSL</sequence>
<keyword evidence="7" id="KW-1185">Reference proteome</keyword>
<evidence type="ECO:0000256" key="1">
    <source>
        <dbReference type="ARBA" id="ARBA00004141"/>
    </source>
</evidence>
<dbReference type="GO" id="GO:0016020">
    <property type="term" value="C:membrane"/>
    <property type="evidence" value="ECO:0007669"/>
    <property type="project" value="UniProtKB-SubCell"/>
</dbReference>
<gene>
    <name evidence="6" type="ORF">ZIOFF_027619</name>
</gene>
<keyword evidence="2 5" id="KW-0812">Transmembrane</keyword>
<evidence type="ECO:0000256" key="4">
    <source>
        <dbReference type="ARBA" id="ARBA00023136"/>
    </source>
</evidence>
<comment type="subcellular location">
    <subcellularLocation>
        <location evidence="1">Membrane</location>
        <topology evidence="1">Multi-pass membrane protein</topology>
    </subcellularLocation>
</comment>
<keyword evidence="3 5" id="KW-1133">Transmembrane helix</keyword>
<evidence type="ECO:0000313" key="6">
    <source>
        <dbReference type="EMBL" id="KAG6509619.1"/>
    </source>
</evidence>
<accession>A0A8J5GT24</accession>
<feature type="transmembrane region" description="Helical" evidence="5">
    <location>
        <begin position="12"/>
        <end position="35"/>
    </location>
</feature>
<dbReference type="Proteomes" id="UP000734854">
    <property type="component" value="Unassembled WGS sequence"/>
</dbReference>
<protein>
    <submittedName>
        <fullName evidence="6">Uncharacterized protein</fullName>
    </submittedName>
</protein>
<feature type="transmembrane region" description="Helical" evidence="5">
    <location>
        <begin position="156"/>
        <end position="173"/>
    </location>
</feature>
<reference evidence="6 7" key="1">
    <citation type="submission" date="2020-08" db="EMBL/GenBank/DDBJ databases">
        <title>Plant Genome Project.</title>
        <authorList>
            <person name="Zhang R.-G."/>
        </authorList>
    </citation>
    <scope>NUCLEOTIDE SEQUENCE [LARGE SCALE GENOMIC DNA]</scope>
    <source>
        <tissue evidence="6">Rhizome</tissue>
    </source>
</reference>
<evidence type="ECO:0000256" key="2">
    <source>
        <dbReference type="ARBA" id="ARBA00022692"/>
    </source>
</evidence>
<dbReference type="AlphaFoldDB" id="A0A8J5GT24"/>
<dbReference type="GO" id="GO:0000045">
    <property type="term" value="P:autophagosome assembly"/>
    <property type="evidence" value="ECO:0007669"/>
    <property type="project" value="TreeGrafter"/>
</dbReference>
<dbReference type="InterPro" id="IPR045014">
    <property type="entry name" value="TM41A/B"/>
</dbReference>
<keyword evidence="4 5" id="KW-0472">Membrane</keyword>
<dbReference type="EMBL" id="JACMSC010000008">
    <property type="protein sequence ID" value="KAG6509619.1"/>
    <property type="molecule type" value="Genomic_DNA"/>
</dbReference>
<feature type="transmembrane region" description="Helical" evidence="5">
    <location>
        <begin position="68"/>
        <end position="88"/>
    </location>
</feature>
<organism evidence="6 7">
    <name type="scientific">Zingiber officinale</name>
    <name type="common">Ginger</name>
    <name type="synonym">Amomum zingiber</name>
    <dbReference type="NCBI Taxonomy" id="94328"/>
    <lineage>
        <taxon>Eukaryota</taxon>
        <taxon>Viridiplantae</taxon>
        <taxon>Streptophyta</taxon>
        <taxon>Embryophyta</taxon>
        <taxon>Tracheophyta</taxon>
        <taxon>Spermatophyta</taxon>
        <taxon>Magnoliopsida</taxon>
        <taxon>Liliopsida</taxon>
        <taxon>Zingiberales</taxon>
        <taxon>Zingiberaceae</taxon>
        <taxon>Zingiber</taxon>
    </lineage>
</organism>
<evidence type="ECO:0000313" key="7">
    <source>
        <dbReference type="Proteomes" id="UP000734854"/>
    </source>
</evidence>
<evidence type="ECO:0000256" key="5">
    <source>
        <dbReference type="SAM" id="Phobius"/>
    </source>
</evidence>
<name>A0A8J5GT24_ZINOF</name>
<dbReference type="PANTHER" id="PTHR43220:SF7">
    <property type="entry name" value="SNARE ASSOCIATED GOLGI PROTEIN FAMILY"/>
    <property type="match status" value="1"/>
</dbReference>
<proteinExistence type="predicted"/>
<evidence type="ECO:0000256" key="3">
    <source>
        <dbReference type="ARBA" id="ARBA00022989"/>
    </source>
</evidence>